<dbReference type="RefSeq" id="WP_058521091.1">
    <property type="nucleotide sequence ID" value="NZ_CAAAIP010000007.1"/>
</dbReference>
<comment type="caution">
    <text evidence="2">The sequence shown here is derived from an EMBL/GenBank/DDBJ whole genome shotgun (WGS) entry which is preliminary data.</text>
</comment>
<dbReference type="GO" id="GO:0016755">
    <property type="term" value="F:aminoacyltransferase activity"/>
    <property type="evidence" value="ECO:0007669"/>
    <property type="project" value="InterPro"/>
</dbReference>
<dbReference type="PATRIC" id="fig|40335.7.peg.2086"/>
<name>A0A0W0ZZ81_9GAMM</name>
<dbReference type="EMBL" id="LNZA01000001">
    <property type="protein sequence ID" value="KTD74115.1"/>
    <property type="molecule type" value="Genomic_DNA"/>
</dbReference>
<sequence length="449" mass="50516">MPKKVKGPKDGKIVTASFDPANKKDNSKSRFPSLKTTKDLVLLSIKGNEFCAGDYLGAIVQQAVATHQTPIDYSGPKGKTTFLIADEIYWHNLRDKTFSPGEEATLNKLALEEGESYFENNLAAFLVPLGTTVSEFHELYPGVSMDKKISIINQLALQQGKNFEIVRWHTWITQRDFDKTLKDILPHYDNVEGLSVAVDASADDYVKRHCKEEGDRGVWAERSRSYIKEESPSIMLLAAQLGYNFIIYPGAILPSFTATREYFIVNNHVARIEKGHSIKDECTHSKFCFHTENPSRLVNWLEVNFTRSHEAAKIQEATKPQKVTKSNEVTKSKAINFFQQNRSNLACLRRQTAEVVDEDGEVLQLVPAIVYPIIRGMSHALESQFSTQKDKSEKRIQTPLTQVFEGITRGVLSADLSMSDKIGFLTGLVNAYVDRSEPKYDVSSMPTHS</sequence>
<evidence type="ECO:0000313" key="2">
    <source>
        <dbReference type="EMBL" id="KTD74115.1"/>
    </source>
</evidence>
<dbReference type="OrthoDB" id="5653377at2"/>
<proteinExistence type="predicted"/>
<feature type="region of interest" description="Disordered" evidence="1">
    <location>
        <begin position="1"/>
        <end position="30"/>
    </location>
</feature>
<evidence type="ECO:0000256" key="1">
    <source>
        <dbReference type="SAM" id="MobiDB-lite"/>
    </source>
</evidence>
<dbReference type="AlphaFoldDB" id="A0A0W0ZZ81"/>
<organism evidence="2 3">
    <name type="scientific">Legionella tucsonensis</name>
    <dbReference type="NCBI Taxonomy" id="40335"/>
    <lineage>
        <taxon>Bacteria</taxon>
        <taxon>Pseudomonadati</taxon>
        <taxon>Pseudomonadota</taxon>
        <taxon>Gammaproteobacteria</taxon>
        <taxon>Legionellales</taxon>
        <taxon>Legionellaceae</taxon>
        <taxon>Legionella</taxon>
    </lineage>
</organism>
<accession>A0A0W0ZZ81</accession>
<dbReference type="Proteomes" id="UP000054693">
    <property type="component" value="Unassembled WGS sequence"/>
</dbReference>
<protein>
    <submittedName>
        <fullName evidence="2">Uncharacterized protein</fullName>
    </submittedName>
</protein>
<dbReference type="InterPro" id="IPR038622">
    <property type="entry name" value="CDPS_sf"/>
</dbReference>
<reference evidence="2 3" key="1">
    <citation type="submission" date="2015-11" db="EMBL/GenBank/DDBJ databases">
        <title>Genomic analysis of 38 Legionella species identifies large and diverse effector repertoires.</title>
        <authorList>
            <person name="Burstein D."/>
            <person name="Amaro F."/>
            <person name="Zusman T."/>
            <person name="Lifshitz Z."/>
            <person name="Cohen O."/>
            <person name="Gilbert J.A."/>
            <person name="Pupko T."/>
            <person name="Shuman H.A."/>
            <person name="Segal G."/>
        </authorList>
    </citation>
    <scope>NUCLEOTIDE SEQUENCE [LARGE SCALE GENOMIC DNA]</scope>
    <source>
        <strain evidence="2 3">ATCC 49180</strain>
    </source>
</reference>
<evidence type="ECO:0000313" key="3">
    <source>
        <dbReference type="Proteomes" id="UP000054693"/>
    </source>
</evidence>
<dbReference type="Gene3D" id="3.40.50.11710">
    <property type="entry name" value="Cyclodipeptide synthase"/>
    <property type="match status" value="1"/>
</dbReference>
<keyword evidence="3" id="KW-1185">Reference proteome</keyword>
<gene>
    <name evidence="2" type="ORF">Ltuc_1962</name>
</gene>